<keyword evidence="1" id="KW-0378">Hydrolase</keyword>
<evidence type="ECO:0000313" key="5">
    <source>
        <dbReference type="Proteomes" id="UP000221024"/>
    </source>
</evidence>
<dbReference type="Pfam" id="PF10996">
    <property type="entry name" value="Beta-Casp"/>
    <property type="match status" value="1"/>
</dbReference>
<dbReference type="PANTHER" id="PTHR11203:SF37">
    <property type="entry name" value="INTEGRATOR COMPLEX SUBUNIT 11"/>
    <property type="match status" value="1"/>
</dbReference>
<dbReference type="AlphaFoldDB" id="A0A2H3NKB6"/>
<evidence type="ECO:0000259" key="2">
    <source>
        <dbReference type="SMART" id="SM00849"/>
    </source>
</evidence>
<dbReference type="SMART" id="SM00849">
    <property type="entry name" value="Lactamase_B"/>
    <property type="match status" value="1"/>
</dbReference>
<accession>A0A2H3NKB6</accession>
<reference evidence="4 5" key="1">
    <citation type="submission" date="2017-10" db="EMBL/GenBank/DDBJ databases">
        <title>Draft genome of Longimonas halophila.</title>
        <authorList>
            <person name="Goh K.M."/>
            <person name="Shamsir M.S."/>
            <person name="Lim S.W."/>
        </authorList>
    </citation>
    <scope>NUCLEOTIDE SEQUENCE [LARGE SCALE GENOMIC DNA]</scope>
    <source>
        <strain evidence="4 5">KCTC 42399</strain>
    </source>
</reference>
<dbReference type="InterPro" id="IPR011108">
    <property type="entry name" value="RMMBL"/>
</dbReference>
<dbReference type="Proteomes" id="UP000221024">
    <property type="component" value="Unassembled WGS sequence"/>
</dbReference>
<comment type="caution">
    <text evidence="4">The sequence shown here is derived from an EMBL/GenBank/DDBJ whole genome shotgun (WGS) entry which is preliminary data.</text>
</comment>
<keyword evidence="5" id="KW-1185">Reference proteome</keyword>
<dbReference type="InterPro" id="IPR036866">
    <property type="entry name" value="RibonucZ/Hydroxyglut_hydro"/>
</dbReference>
<evidence type="ECO:0000313" key="4">
    <source>
        <dbReference type="EMBL" id="PEN06079.1"/>
    </source>
</evidence>
<dbReference type="SMART" id="SM01027">
    <property type="entry name" value="Beta-Casp"/>
    <property type="match status" value="1"/>
</dbReference>
<name>A0A2H3NKB6_9BACT</name>
<dbReference type="PANTHER" id="PTHR11203">
    <property type="entry name" value="CLEAVAGE AND POLYADENYLATION SPECIFICITY FACTOR FAMILY MEMBER"/>
    <property type="match status" value="1"/>
</dbReference>
<evidence type="ECO:0000256" key="1">
    <source>
        <dbReference type="ARBA" id="ARBA00022801"/>
    </source>
</evidence>
<dbReference type="GO" id="GO:0016787">
    <property type="term" value="F:hydrolase activity"/>
    <property type="evidence" value="ECO:0007669"/>
    <property type="project" value="UniProtKB-KW"/>
</dbReference>
<dbReference type="Gene3D" id="3.60.15.10">
    <property type="entry name" value="Ribonuclease Z/Hydroxyacylglutathione hydrolase-like"/>
    <property type="match status" value="1"/>
</dbReference>
<dbReference type="InterPro" id="IPR050698">
    <property type="entry name" value="MBL"/>
</dbReference>
<feature type="domain" description="Metallo-beta-lactamase" evidence="2">
    <location>
        <begin position="13"/>
        <end position="224"/>
    </location>
</feature>
<evidence type="ECO:0000259" key="3">
    <source>
        <dbReference type="SMART" id="SM01027"/>
    </source>
</evidence>
<gene>
    <name evidence="4" type="ORF">CRI93_11415</name>
</gene>
<protein>
    <submittedName>
        <fullName evidence="4">Ysh1p: subunit of polyadenylation factor I</fullName>
    </submittedName>
</protein>
<feature type="domain" description="Beta-Casp" evidence="3">
    <location>
        <begin position="255"/>
        <end position="374"/>
    </location>
</feature>
<dbReference type="InterPro" id="IPR022712">
    <property type="entry name" value="Beta_Casp"/>
</dbReference>
<proteinExistence type="predicted"/>
<organism evidence="4 5">
    <name type="scientific">Longimonas halophila</name>
    <dbReference type="NCBI Taxonomy" id="1469170"/>
    <lineage>
        <taxon>Bacteria</taxon>
        <taxon>Pseudomonadati</taxon>
        <taxon>Rhodothermota</taxon>
        <taxon>Rhodothermia</taxon>
        <taxon>Rhodothermales</taxon>
        <taxon>Salisaetaceae</taxon>
        <taxon>Longimonas</taxon>
    </lineage>
</organism>
<dbReference type="Pfam" id="PF00753">
    <property type="entry name" value="Lactamase_B"/>
    <property type="match status" value="1"/>
</dbReference>
<dbReference type="InterPro" id="IPR001279">
    <property type="entry name" value="Metallo-B-lactamas"/>
</dbReference>
<dbReference type="Pfam" id="PF07521">
    <property type="entry name" value="RMMBL"/>
    <property type="match status" value="1"/>
</dbReference>
<dbReference type="SUPFAM" id="SSF56281">
    <property type="entry name" value="Metallo-hydrolase/oxidoreductase"/>
    <property type="match status" value="1"/>
</dbReference>
<dbReference type="GO" id="GO:0004521">
    <property type="term" value="F:RNA endonuclease activity"/>
    <property type="evidence" value="ECO:0007669"/>
    <property type="project" value="TreeGrafter"/>
</dbReference>
<dbReference type="Gene3D" id="3.40.50.10890">
    <property type="match status" value="1"/>
</dbReference>
<dbReference type="RefSeq" id="WP_098062768.1">
    <property type="nucleotide sequence ID" value="NZ_PDEP01000010.1"/>
</dbReference>
<sequence>MEFVALGDTDDIAASCHYLGLDGTGLLLDAGVDPRKDGAASLPRFDLVHNADDRFVDHAFVTHAHHDHMGGVPVLYREFPHIITHMTDATKRLLEFLLPASARLQARRVREGSTQADPIFTEAEVKPLSDLYLTHPLQKPFKVTGLKGDTEVTAQFYTAGHILGGVGVELTVGEEDDAPRIFYTSDTKLTAQSILPGANYPDSTDVLILESTAGNDPEAAATNRDKELAKFTEALQTTLERGGTALIPVFVMGRAQETLAVLDRLKREGKIDAEVPIYTAGSMRAIADLYDQTRTSTPRVDSDFRVFGVDQKRLPRGEKRTAEALDGPAIHVLSSGMMFEPTLSNRIGRRLVEDPDNAILMVGYSKEGSPSARLLEAAQSGNGTEVVLNPEQGPQPVRCLVDDFRFSGHSNRDELLEVVRRLNPSEVVLVHGEPEARTWMAEHIAEIDDTITVHQPKGGVPIELGA</sequence>
<dbReference type="OrthoDB" id="9803916at2"/>
<dbReference type="EMBL" id="PDEP01000010">
    <property type="protein sequence ID" value="PEN06079.1"/>
    <property type="molecule type" value="Genomic_DNA"/>
</dbReference>